<evidence type="ECO:0000259" key="1">
    <source>
        <dbReference type="Pfam" id="PF09722"/>
    </source>
</evidence>
<protein>
    <submittedName>
        <fullName evidence="2">Antitoxin Xre/MbcA/ParS toxin-binding domain-containing protein</fullName>
    </submittedName>
</protein>
<dbReference type="InterPro" id="IPR024467">
    <property type="entry name" value="Xre/MbcA/ParS-like_toxin-bd"/>
</dbReference>
<accession>A0ABW5B6L3</accession>
<proteinExistence type="predicted"/>
<evidence type="ECO:0000313" key="3">
    <source>
        <dbReference type="Proteomes" id="UP001597414"/>
    </source>
</evidence>
<gene>
    <name evidence="2" type="ORF">ACFSKV_02980</name>
</gene>
<evidence type="ECO:0000313" key="2">
    <source>
        <dbReference type="EMBL" id="MFD2200515.1"/>
    </source>
</evidence>
<reference evidence="3" key="1">
    <citation type="journal article" date="2019" name="Int. J. Syst. Evol. Microbiol.">
        <title>The Global Catalogue of Microorganisms (GCM) 10K type strain sequencing project: providing services to taxonomists for standard genome sequencing and annotation.</title>
        <authorList>
            <consortium name="The Broad Institute Genomics Platform"/>
            <consortium name="The Broad Institute Genome Sequencing Center for Infectious Disease"/>
            <person name="Wu L."/>
            <person name="Ma J."/>
        </authorList>
    </citation>
    <scope>NUCLEOTIDE SEQUENCE [LARGE SCALE GENOMIC DNA]</scope>
    <source>
        <strain evidence="3">KCTC 19812</strain>
    </source>
</reference>
<name>A0ABW5B6L3_9BACT</name>
<keyword evidence="3" id="KW-1185">Reference proteome</keyword>
<organism evidence="2 3">
    <name type="scientific">Shivajiella indica</name>
    <dbReference type="NCBI Taxonomy" id="872115"/>
    <lineage>
        <taxon>Bacteria</taxon>
        <taxon>Pseudomonadati</taxon>
        <taxon>Bacteroidota</taxon>
        <taxon>Cytophagia</taxon>
        <taxon>Cytophagales</taxon>
        <taxon>Cyclobacteriaceae</taxon>
        <taxon>Shivajiella</taxon>
    </lineage>
</organism>
<dbReference type="Pfam" id="PF09722">
    <property type="entry name" value="Xre_MbcA_ParS_C"/>
    <property type="match status" value="1"/>
</dbReference>
<dbReference type="RefSeq" id="WP_380800248.1">
    <property type="nucleotide sequence ID" value="NZ_JBHUIV010000006.1"/>
</dbReference>
<dbReference type="Proteomes" id="UP001597414">
    <property type="component" value="Unassembled WGS sequence"/>
</dbReference>
<feature type="domain" description="Antitoxin Xre/MbcA/ParS-like toxin-binding" evidence="1">
    <location>
        <begin position="106"/>
        <end position="154"/>
    </location>
</feature>
<comment type="caution">
    <text evidence="2">The sequence shown here is derived from an EMBL/GenBank/DDBJ whole genome shotgun (WGS) entry which is preliminary data.</text>
</comment>
<dbReference type="EMBL" id="JBHUIV010000006">
    <property type="protein sequence ID" value="MFD2200515.1"/>
    <property type="molecule type" value="Genomic_DNA"/>
</dbReference>
<sequence>MVKKYNLPGNYLFQKDIPGFYPPIEDQYFFAAKITTVEEPLIMEEQFNLSEAKVLFDYLHFNQADVAEVLEIDPSTLVRWKKEDKLLSRLLTKTIKDMDKIIAKGIRIFGSEVNFLHWLNTSNEALGNQKPIDMMRNPNGLEWIDQALDALSWGNVF</sequence>